<protein>
    <submittedName>
        <fullName evidence="2">Type I-E CRISPR-associated protein Cas5/CasD</fullName>
    </submittedName>
</protein>
<name>A0ABV3BDR3_9ACTN</name>
<dbReference type="Proteomes" id="UP001551189">
    <property type="component" value="Unassembled WGS sequence"/>
</dbReference>
<dbReference type="EMBL" id="JBEYXT010000498">
    <property type="protein sequence ID" value="MEU6807246.1"/>
    <property type="molecule type" value="Genomic_DNA"/>
</dbReference>
<proteinExistence type="predicted"/>
<feature type="non-terminal residue" evidence="2">
    <location>
        <position position="1"/>
    </location>
</feature>
<evidence type="ECO:0000313" key="2">
    <source>
        <dbReference type="EMBL" id="MEU6807246.1"/>
    </source>
</evidence>
<evidence type="ECO:0000313" key="3">
    <source>
        <dbReference type="Proteomes" id="UP001551189"/>
    </source>
</evidence>
<keyword evidence="3" id="KW-1185">Reference proteome</keyword>
<organism evidence="2 3">
    <name type="scientific">Streptomyces neyagawaensis</name>
    <dbReference type="NCBI Taxonomy" id="42238"/>
    <lineage>
        <taxon>Bacteria</taxon>
        <taxon>Bacillati</taxon>
        <taxon>Actinomycetota</taxon>
        <taxon>Actinomycetes</taxon>
        <taxon>Kitasatosporales</taxon>
        <taxon>Streptomycetaceae</taxon>
        <taxon>Streptomyces</taxon>
    </lineage>
</organism>
<feature type="region of interest" description="Disordered" evidence="1">
    <location>
        <begin position="71"/>
        <end position="100"/>
    </location>
</feature>
<reference evidence="2 3" key="1">
    <citation type="submission" date="2024-06" db="EMBL/GenBank/DDBJ databases">
        <title>The Natural Products Discovery Center: Release of the First 8490 Sequenced Strains for Exploring Actinobacteria Biosynthetic Diversity.</title>
        <authorList>
            <person name="Kalkreuter E."/>
            <person name="Kautsar S.A."/>
            <person name="Yang D."/>
            <person name="Bader C.D."/>
            <person name="Teijaro C.N."/>
            <person name="Fluegel L."/>
            <person name="Davis C.M."/>
            <person name="Simpson J.R."/>
            <person name="Lauterbach L."/>
            <person name="Steele A.D."/>
            <person name="Gui C."/>
            <person name="Meng S."/>
            <person name="Li G."/>
            <person name="Viehrig K."/>
            <person name="Ye F."/>
            <person name="Su P."/>
            <person name="Kiefer A.F."/>
            <person name="Nichols A."/>
            <person name="Cepeda A.J."/>
            <person name="Yan W."/>
            <person name="Fan B."/>
            <person name="Jiang Y."/>
            <person name="Adhikari A."/>
            <person name="Zheng C.-J."/>
            <person name="Schuster L."/>
            <person name="Cowan T.M."/>
            <person name="Smanski M.J."/>
            <person name="Chevrette M.G."/>
            <person name="De Carvalho L.P.S."/>
            <person name="Shen B."/>
        </authorList>
    </citation>
    <scope>NUCLEOTIDE SEQUENCE [LARGE SCALE GENOMIC DNA]</scope>
    <source>
        <strain evidence="2 3">NPDC046851</strain>
    </source>
</reference>
<gene>
    <name evidence="2" type="ORF">ABZ931_40800</name>
</gene>
<sequence>ADLTAVLRAEPWQAAAWYRRQRCREATVSLTVLREARPDEADADLLRDQPLSFAAEHRRHALRPVVTTTVQVPNPSAKTAPATRDVPAHDPFAALEEEST</sequence>
<evidence type="ECO:0000256" key="1">
    <source>
        <dbReference type="SAM" id="MobiDB-lite"/>
    </source>
</evidence>
<accession>A0ABV3BDR3</accession>
<comment type="caution">
    <text evidence="2">The sequence shown here is derived from an EMBL/GenBank/DDBJ whole genome shotgun (WGS) entry which is preliminary data.</text>
</comment>